<evidence type="ECO:0000259" key="7">
    <source>
        <dbReference type="Pfam" id="PF01850"/>
    </source>
</evidence>
<organism evidence="8 9">
    <name type="scientific">Actinotignum sanguinis</name>
    <dbReference type="NCBI Taxonomy" id="1445614"/>
    <lineage>
        <taxon>Bacteria</taxon>
        <taxon>Bacillati</taxon>
        <taxon>Actinomycetota</taxon>
        <taxon>Actinomycetes</taxon>
        <taxon>Actinomycetales</taxon>
        <taxon>Actinomycetaceae</taxon>
        <taxon>Actinotignum</taxon>
    </lineage>
</organism>
<dbReference type="InterPro" id="IPR029060">
    <property type="entry name" value="PIN-like_dom_sf"/>
</dbReference>
<keyword evidence="6" id="KW-0800">Toxin</keyword>
<dbReference type="Proteomes" id="UP001219297">
    <property type="component" value="Unassembled WGS sequence"/>
</dbReference>
<comment type="cofactor">
    <cofactor evidence="6">
        <name>Mg(2+)</name>
        <dbReference type="ChEBI" id="CHEBI:18420"/>
    </cofactor>
</comment>
<dbReference type="Gene3D" id="3.40.50.1010">
    <property type="entry name" value="5'-nuclease"/>
    <property type="match status" value="1"/>
</dbReference>
<dbReference type="RefSeq" id="WP_274778420.1">
    <property type="nucleotide sequence ID" value="NZ_JARBHI010000006.1"/>
</dbReference>
<gene>
    <name evidence="6" type="primary">vapC</name>
    <name evidence="8" type="ORF">PWJ81_03515</name>
</gene>
<feature type="domain" description="PIN" evidence="7">
    <location>
        <begin position="4"/>
        <end position="117"/>
    </location>
</feature>
<evidence type="ECO:0000256" key="2">
    <source>
        <dbReference type="ARBA" id="ARBA00022722"/>
    </source>
</evidence>
<dbReference type="InterPro" id="IPR002716">
    <property type="entry name" value="PIN_dom"/>
</dbReference>
<accession>A0ABT5V7I1</accession>
<keyword evidence="9" id="KW-1185">Reference proteome</keyword>
<evidence type="ECO:0000256" key="5">
    <source>
        <dbReference type="ARBA" id="ARBA00022842"/>
    </source>
</evidence>
<dbReference type="Pfam" id="PF01850">
    <property type="entry name" value="PIN"/>
    <property type="match status" value="1"/>
</dbReference>
<evidence type="ECO:0000256" key="3">
    <source>
        <dbReference type="ARBA" id="ARBA00022723"/>
    </source>
</evidence>
<dbReference type="HAMAP" id="MF_00265">
    <property type="entry name" value="VapC_Nob1"/>
    <property type="match status" value="1"/>
</dbReference>
<evidence type="ECO:0000256" key="1">
    <source>
        <dbReference type="ARBA" id="ARBA00022649"/>
    </source>
</evidence>
<dbReference type="CDD" id="cd09874">
    <property type="entry name" value="PIN_MT3492-like"/>
    <property type="match status" value="1"/>
</dbReference>
<evidence type="ECO:0000256" key="6">
    <source>
        <dbReference type="HAMAP-Rule" id="MF_00265"/>
    </source>
</evidence>
<protein>
    <recommendedName>
        <fullName evidence="6">Ribonuclease VapC</fullName>
        <shortName evidence="6">RNase VapC</shortName>
        <ecNumber evidence="6">3.1.-.-</ecNumber>
    </recommendedName>
    <alternativeName>
        <fullName evidence="6">Toxin VapC</fullName>
    </alternativeName>
</protein>
<evidence type="ECO:0000313" key="9">
    <source>
        <dbReference type="Proteomes" id="UP001219297"/>
    </source>
</evidence>
<keyword evidence="2 6" id="KW-0540">Nuclease</keyword>
<dbReference type="SUPFAM" id="SSF88723">
    <property type="entry name" value="PIN domain-like"/>
    <property type="match status" value="1"/>
</dbReference>
<evidence type="ECO:0000313" key="8">
    <source>
        <dbReference type="EMBL" id="MDE1656131.1"/>
    </source>
</evidence>
<sequence>MAFYLDTSALVKILHEEPESPAFRSWIRNNTQHCYTSDLTRVELMRAAGRLGAEKRTKARMILQALPLIRISSQICDVAGTLEPVVLRSLDAIHLATALLLSDDLKAIVTYDRQLANSAQALGIPLIAPGSETWE</sequence>
<reference evidence="8 9" key="1">
    <citation type="submission" date="2023-02" db="EMBL/GenBank/DDBJ databases">
        <title>Defining the Infant Male Urobiome and Moving Towards Mechanisms in Urobiome Research.</title>
        <authorList>
            <person name="Reasoner S."/>
            <person name="Flores V."/>
            <person name="Van Horn G."/>
            <person name="Morales G."/>
            <person name="Peard L."/>
            <person name="Abelson B."/>
            <person name="Manuel C."/>
            <person name="Lee J."/>
            <person name="Baker B."/>
            <person name="Williams T."/>
            <person name="Schmitz J."/>
            <person name="Clayton D."/>
            <person name="Hadjifrangiskou M."/>
        </authorList>
    </citation>
    <scope>NUCLEOTIDE SEQUENCE [LARGE SCALE GENOMIC DNA]</scope>
    <source>
        <strain evidence="8 9">AS1053</strain>
    </source>
</reference>
<keyword evidence="3 6" id="KW-0479">Metal-binding</keyword>
<keyword evidence="1 6" id="KW-1277">Toxin-antitoxin system</keyword>
<comment type="function">
    <text evidence="6">Toxic component of a toxin-antitoxin (TA) system. An RNase.</text>
</comment>
<keyword evidence="4 6" id="KW-0378">Hydrolase</keyword>
<evidence type="ECO:0000256" key="4">
    <source>
        <dbReference type="ARBA" id="ARBA00022801"/>
    </source>
</evidence>
<feature type="binding site" evidence="6">
    <location>
        <position position="6"/>
    </location>
    <ligand>
        <name>Mg(2+)</name>
        <dbReference type="ChEBI" id="CHEBI:18420"/>
    </ligand>
</feature>
<feature type="binding site" evidence="6">
    <location>
        <position position="91"/>
    </location>
    <ligand>
        <name>Mg(2+)</name>
        <dbReference type="ChEBI" id="CHEBI:18420"/>
    </ligand>
</feature>
<comment type="similarity">
    <text evidence="6">Belongs to the PINc/VapC protein family.</text>
</comment>
<dbReference type="EC" id="3.1.-.-" evidence="6"/>
<dbReference type="EMBL" id="JARBHI010000006">
    <property type="protein sequence ID" value="MDE1656131.1"/>
    <property type="molecule type" value="Genomic_DNA"/>
</dbReference>
<dbReference type="InterPro" id="IPR022907">
    <property type="entry name" value="VapC_family"/>
</dbReference>
<proteinExistence type="inferred from homology"/>
<comment type="caution">
    <text evidence="8">The sequence shown here is derived from an EMBL/GenBank/DDBJ whole genome shotgun (WGS) entry which is preliminary data.</text>
</comment>
<name>A0ABT5V7I1_9ACTO</name>
<keyword evidence="5 6" id="KW-0460">Magnesium</keyword>